<keyword evidence="3" id="KW-0804">Transcription</keyword>
<dbReference type="InterPro" id="IPR036388">
    <property type="entry name" value="WH-like_DNA-bd_sf"/>
</dbReference>
<dbReference type="InterPro" id="IPR050679">
    <property type="entry name" value="Bact_HTH_transcr_reg"/>
</dbReference>
<sequence>MRSQLDGSSSAPLYQQVLDLIKSDIERGTYPIDSQIPTELELSKMYGVGRVTVRRAIEELAGEGYLTKRQGRGTFVTATKMIRKVHQKDDVQSFTQACTANGMHAGARVVSRKTVKADVELAAFFGVDEGADLLLVSRVRTADGVPVLFENNYYPEDGFEFLKDVCLSNCSIFEVVGERTGKYPVASDPCRLEIARAGINEARELKVPVGGPLFFMSVGFLDAEGAHFCYGRQFYVGSRYSFDI</sequence>
<gene>
    <name evidence="5" type="ORF">DXC81_10140</name>
</gene>
<dbReference type="Proteomes" id="UP000260943">
    <property type="component" value="Unassembled WGS sequence"/>
</dbReference>
<dbReference type="InterPro" id="IPR000524">
    <property type="entry name" value="Tscrpt_reg_HTH_GntR"/>
</dbReference>
<proteinExistence type="predicted"/>
<dbReference type="CDD" id="cd07377">
    <property type="entry name" value="WHTH_GntR"/>
    <property type="match status" value="1"/>
</dbReference>
<feature type="domain" description="HTH gntR-type" evidence="4">
    <location>
        <begin position="11"/>
        <end position="79"/>
    </location>
</feature>
<dbReference type="InterPro" id="IPR036390">
    <property type="entry name" value="WH_DNA-bd_sf"/>
</dbReference>
<keyword evidence="2" id="KW-0238">DNA-binding</keyword>
<accession>A0A3E4QNY6</accession>
<dbReference type="GO" id="GO:0003700">
    <property type="term" value="F:DNA-binding transcription factor activity"/>
    <property type="evidence" value="ECO:0007669"/>
    <property type="project" value="InterPro"/>
</dbReference>
<organism evidence="5 6">
    <name type="scientific">Collinsella tanakaei</name>
    <dbReference type="NCBI Taxonomy" id="626935"/>
    <lineage>
        <taxon>Bacteria</taxon>
        <taxon>Bacillati</taxon>
        <taxon>Actinomycetota</taxon>
        <taxon>Coriobacteriia</taxon>
        <taxon>Coriobacteriales</taxon>
        <taxon>Coriobacteriaceae</taxon>
        <taxon>Collinsella</taxon>
    </lineage>
</organism>
<evidence type="ECO:0000313" key="6">
    <source>
        <dbReference type="Proteomes" id="UP000260943"/>
    </source>
</evidence>
<keyword evidence="1" id="KW-0805">Transcription regulation</keyword>
<dbReference type="FunFam" id="1.10.10.10:FF:000079">
    <property type="entry name" value="GntR family transcriptional regulator"/>
    <property type="match status" value="1"/>
</dbReference>
<evidence type="ECO:0000313" key="5">
    <source>
        <dbReference type="EMBL" id="RGL07506.1"/>
    </source>
</evidence>
<dbReference type="PANTHER" id="PTHR44846">
    <property type="entry name" value="MANNOSYL-D-GLYCERATE TRANSPORT/METABOLISM SYSTEM REPRESSOR MNGR-RELATED"/>
    <property type="match status" value="1"/>
</dbReference>
<dbReference type="InterPro" id="IPR028978">
    <property type="entry name" value="Chorismate_lyase_/UTRA_dom_sf"/>
</dbReference>
<name>A0A3E4QNY6_9ACTN</name>
<dbReference type="SMART" id="SM00866">
    <property type="entry name" value="UTRA"/>
    <property type="match status" value="1"/>
</dbReference>
<dbReference type="PANTHER" id="PTHR44846:SF1">
    <property type="entry name" value="MANNOSYL-D-GLYCERATE TRANSPORT_METABOLISM SYSTEM REPRESSOR MNGR-RELATED"/>
    <property type="match status" value="1"/>
</dbReference>
<reference evidence="5 6" key="1">
    <citation type="submission" date="2018-08" db="EMBL/GenBank/DDBJ databases">
        <title>A genome reference for cultivated species of the human gut microbiota.</title>
        <authorList>
            <person name="Zou Y."/>
            <person name="Xue W."/>
            <person name="Luo G."/>
        </authorList>
    </citation>
    <scope>NUCLEOTIDE SEQUENCE [LARGE SCALE GENOMIC DNA]</scope>
    <source>
        <strain evidence="5 6">TF08-14</strain>
    </source>
</reference>
<dbReference type="PROSITE" id="PS50949">
    <property type="entry name" value="HTH_GNTR"/>
    <property type="match status" value="1"/>
</dbReference>
<comment type="caution">
    <text evidence="5">The sequence shown here is derived from an EMBL/GenBank/DDBJ whole genome shotgun (WGS) entry which is preliminary data.</text>
</comment>
<protein>
    <submittedName>
        <fullName evidence="5">GntR family transcriptional regulator</fullName>
    </submittedName>
</protein>
<evidence type="ECO:0000256" key="3">
    <source>
        <dbReference type="ARBA" id="ARBA00023163"/>
    </source>
</evidence>
<dbReference type="Pfam" id="PF00392">
    <property type="entry name" value="GntR"/>
    <property type="match status" value="1"/>
</dbReference>
<dbReference type="GO" id="GO:0045892">
    <property type="term" value="P:negative regulation of DNA-templated transcription"/>
    <property type="evidence" value="ECO:0007669"/>
    <property type="project" value="TreeGrafter"/>
</dbReference>
<dbReference type="SUPFAM" id="SSF64288">
    <property type="entry name" value="Chorismate lyase-like"/>
    <property type="match status" value="1"/>
</dbReference>
<dbReference type="AlphaFoldDB" id="A0A3E4QNY6"/>
<evidence type="ECO:0000256" key="1">
    <source>
        <dbReference type="ARBA" id="ARBA00023015"/>
    </source>
</evidence>
<evidence type="ECO:0000259" key="4">
    <source>
        <dbReference type="PROSITE" id="PS50949"/>
    </source>
</evidence>
<dbReference type="SMART" id="SM00345">
    <property type="entry name" value="HTH_GNTR"/>
    <property type="match status" value="1"/>
</dbReference>
<dbReference type="Pfam" id="PF07702">
    <property type="entry name" value="UTRA"/>
    <property type="match status" value="1"/>
</dbReference>
<dbReference type="EMBL" id="QSRJ01000015">
    <property type="protein sequence ID" value="RGL07506.1"/>
    <property type="molecule type" value="Genomic_DNA"/>
</dbReference>
<dbReference type="RefSeq" id="WP_117680285.1">
    <property type="nucleotide sequence ID" value="NZ_QSRJ01000015.1"/>
</dbReference>
<dbReference type="Gene3D" id="3.40.1410.10">
    <property type="entry name" value="Chorismate lyase-like"/>
    <property type="match status" value="1"/>
</dbReference>
<dbReference type="Gene3D" id="1.10.10.10">
    <property type="entry name" value="Winged helix-like DNA-binding domain superfamily/Winged helix DNA-binding domain"/>
    <property type="match status" value="1"/>
</dbReference>
<evidence type="ECO:0000256" key="2">
    <source>
        <dbReference type="ARBA" id="ARBA00023125"/>
    </source>
</evidence>
<dbReference type="InterPro" id="IPR011663">
    <property type="entry name" value="UTRA"/>
</dbReference>
<dbReference type="PRINTS" id="PR00035">
    <property type="entry name" value="HTHGNTR"/>
</dbReference>
<dbReference type="GO" id="GO:0003677">
    <property type="term" value="F:DNA binding"/>
    <property type="evidence" value="ECO:0007669"/>
    <property type="project" value="UniProtKB-KW"/>
</dbReference>
<dbReference type="SUPFAM" id="SSF46785">
    <property type="entry name" value="Winged helix' DNA-binding domain"/>
    <property type="match status" value="1"/>
</dbReference>